<evidence type="ECO:0000313" key="2">
    <source>
        <dbReference type="Proteomes" id="UP000002168"/>
    </source>
</evidence>
<dbReference type="GO" id="GO:0015074">
    <property type="term" value="P:DNA integration"/>
    <property type="evidence" value="ECO:0007669"/>
    <property type="project" value="InterPro"/>
</dbReference>
<reference evidence="1 2" key="1">
    <citation type="submission" date="2008-02" db="EMBL/GenBank/DDBJ databases">
        <title>Complete sequence of Shewanella woodyi ATCC 51908.</title>
        <authorList>
            <consortium name="US DOE Joint Genome Institute"/>
            <person name="Copeland A."/>
            <person name="Lucas S."/>
            <person name="Lapidus A."/>
            <person name="Glavina del Rio T."/>
            <person name="Dalin E."/>
            <person name="Tice H."/>
            <person name="Bruce D."/>
            <person name="Goodwin L."/>
            <person name="Pitluck S."/>
            <person name="Sims D."/>
            <person name="Brettin T."/>
            <person name="Detter J.C."/>
            <person name="Han C."/>
            <person name="Kuske C.R."/>
            <person name="Schmutz J."/>
            <person name="Larimer F."/>
            <person name="Land M."/>
            <person name="Hauser L."/>
            <person name="Kyrpides N."/>
            <person name="Lykidis A."/>
            <person name="Zhao J.-S."/>
            <person name="Richardson P."/>
        </authorList>
    </citation>
    <scope>NUCLEOTIDE SEQUENCE [LARGE SCALE GENOMIC DNA]</scope>
    <source>
        <strain evidence="2">ATCC 51908 / MS32</strain>
    </source>
</reference>
<dbReference type="RefSeq" id="WP_012322959.1">
    <property type="nucleotide sequence ID" value="NC_010506.1"/>
</dbReference>
<evidence type="ECO:0008006" key="3">
    <source>
        <dbReference type="Google" id="ProtNLM"/>
    </source>
</evidence>
<dbReference type="eggNOG" id="COG4688">
    <property type="taxonomic scope" value="Bacteria"/>
</dbReference>
<dbReference type="HOGENOM" id="CLU_322342_0_0_6"/>
<dbReference type="Proteomes" id="UP000002168">
    <property type="component" value="Chromosome"/>
</dbReference>
<dbReference type="Gene3D" id="1.10.443.10">
    <property type="entry name" value="Intergrase catalytic core"/>
    <property type="match status" value="1"/>
</dbReference>
<dbReference type="EMBL" id="CP000961">
    <property type="protein sequence ID" value="ACA84610.1"/>
    <property type="molecule type" value="Genomic_DNA"/>
</dbReference>
<dbReference type="KEGG" id="swd:Swoo_0309"/>
<sequence length="898" mass="103191">MSKLINLNDKRILTYVQNFERIELIGQKMFSDLSYFKSQNYSDEKWQYKGKILFFSVNNKSKKNKKVFNPFVSRAIKCFLLNQLWKNRLKNEPLSYSRVQSFVRVGVDLHNAGIDSIEKINTSTYSSIWNNISSSVGLINDFNLFIKFLDKEHVLPSNIDIISSKVVTSGLEFKALEQKMPKPELVQAIIELKNKVEAQCDYSEQGVSDLLCIYTQAFQYGLGLRLGEILRLSKDCLFYHEGKLLCRVWTEKGCEPVPRYVLGDWKELILEVHTKIIEITKNYRQYASQIDSGILAVIRERIQEYENARKLDADGLENELDLFFKAKEKEVKNSWKLKRKPNPEVEYALDEVYDYLPVGSTAKSTPSLLKAYQAWGLEINATPIGKGRNTYSVTGQSLISFVKWQKSLRAENLTQQEFLSILHGRKITRQHGRDKDIFELTSELSGGSATCYTFAPDEFKGKGRAPTTMSRRQASILLKKYAYGLLDEDEMDMTSFGRYFPELPFYYSNAKTKDIRIANPHLEFSDHKKISTRVSFEKNPDSPVRYSVTGGYAVKKASIEKYIYAKYFEINHAVLNELNDIDKAEQLDQIKKTDAIESSNQLPIEIKSRSFKTEQMVSEYLFLRAMRKTGMKGEISFVSYIPEILDYASVNYFFKGNDRYPTAFERFGVKASKEVVKEWQSHQGRHWRTTSLFRSGANKSIVNKLMGRKDAQGKHYDHNTGTERAKVIRDAMSDNVNRFIGAIPNTVAELKRKNAPQELINEVLNKELQTVSYTPEGMCTRSLELNPCEYHLRCMIGKTGNGCKHFIVDLDDPSALEPIKTLRDQTIHEIERLVELRDNTGNIAINMHLEHNLKLLKNTESVLESASNLLGNKESKELLPFKDKGSYPDDCPFQCGDK</sequence>
<organism evidence="1 2">
    <name type="scientific">Shewanella woodyi (strain ATCC 51908 / MS32)</name>
    <dbReference type="NCBI Taxonomy" id="392500"/>
    <lineage>
        <taxon>Bacteria</taxon>
        <taxon>Pseudomonadati</taxon>
        <taxon>Pseudomonadota</taxon>
        <taxon>Gammaproteobacteria</taxon>
        <taxon>Alteromonadales</taxon>
        <taxon>Shewanellaceae</taxon>
        <taxon>Shewanella</taxon>
    </lineage>
</organism>
<gene>
    <name evidence="1" type="ordered locus">Swoo_0309</name>
</gene>
<proteinExistence type="predicted"/>
<accession>B1KNB3</accession>
<evidence type="ECO:0000313" key="1">
    <source>
        <dbReference type="EMBL" id="ACA84610.1"/>
    </source>
</evidence>
<protein>
    <recommendedName>
        <fullName evidence="3">Integrase family protein</fullName>
    </recommendedName>
</protein>
<name>B1KNB3_SHEWM</name>
<dbReference type="InterPro" id="IPR013762">
    <property type="entry name" value="Integrase-like_cat_sf"/>
</dbReference>
<dbReference type="AlphaFoldDB" id="B1KNB3"/>
<keyword evidence="2" id="KW-1185">Reference proteome</keyword>
<dbReference type="GO" id="GO:0003677">
    <property type="term" value="F:DNA binding"/>
    <property type="evidence" value="ECO:0007669"/>
    <property type="project" value="InterPro"/>
</dbReference>
<dbReference type="GO" id="GO:0006310">
    <property type="term" value="P:DNA recombination"/>
    <property type="evidence" value="ECO:0007669"/>
    <property type="project" value="InterPro"/>
</dbReference>
<dbReference type="STRING" id="392500.Swoo_0309"/>